<keyword evidence="9 16" id="KW-1133">Transmembrane helix</keyword>
<keyword evidence="4 16" id="KW-0597">Phosphoprotein</keyword>
<evidence type="ECO:0000256" key="5">
    <source>
        <dbReference type="ARBA" id="ARBA00022630"/>
    </source>
</evidence>
<evidence type="ECO:0000313" key="19">
    <source>
        <dbReference type="EMBL" id="KGN83025.1"/>
    </source>
</evidence>
<evidence type="ECO:0000256" key="15">
    <source>
        <dbReference type="ARBA" id="ARBA00023201"/>
    </source>
</evidence>
<evidence type="ECO:0000313" key="20">
    <source>
        <dbReference type="EMBL" id="SJZ76719.1"/>
    </source>
</evidence>
<comment type="subunit">
    <text evidence="16 17">Composed of six subunits; NqrA, NqrB, NqrC, NqrD, NqrE and NqrF.</text>
</comment>
<dbReference type="RefSeq" id="WP_025839212.1">
    <property type="nucleotide sequence ID" value="NZ_FUWL01000020.1"/>
</dbReference>
<reference evidence="20 22" key="2">
    <citation type="submission" date="2017-02" db="EMBL/GenBank/DDBJ databases">
        <authorList>
            <person name="Peterson S.W."/>
        </authorList>
    </citation>
    <scope>NUCLEOTIDE SEQUENCE [LARGE SCALE GENOMIC DNA]</scope>
    <source>
        <strain evidence="20 22">ATCC 700135</strain>
    </source>
</reference>
<keyword evidence="6 16" id="KW-0288">FMN</keyword>
<evidence type="ECO:0000256" key="16">
    <source>
        <dbReference type="HAMAP-Rule" id="MF_00427"/>
    </source>
</evidence>
<accession>A0A099WSA1</accession>
<feature type="domain" description="FMN-binding" evidence="18">
    <location>
        <begin position="128"/>
        <end position="228"/>
    </location>
</feature>
<evidence type="ECO:0000256" key="3">
    <source>
        <dbReference type="ARBA" id="ARBA00022519"/>
    </source>
</evidence>
<keyword evidence="2 16" id="KW-1003">Cell membrane</keyword>
<evidence type="ECO:0000256" key="1">
    <source>
        <dbReference type="ARBA" id="ARBA00022448"/>
    </source>
</evidence>
<dbReference type="GO" id="GO:0006814">
    <property type="term" value="P:sodium ion transport"/>
    <property type="evidence" value="ECO:0007669"/>
    <property type="project" value="UniProtKB-UniRule"/>
</dbReference>
<dbReference type="EC" id="7.2.1.1" evidence="16 17"/>
<evidence type="ECO:0000256" key="2">
    <source>
        <dbReference type="ARBA" id="ARBA00022475"/>
    </source>
</evidence>
<keyword evidence="8 16" id="KW-1278">Translocase</keyword>
<dbReference type="GO" id="GO:0016655">
    <property type="term" value="F:oxidoreductase activity, acting on NAD(P)H, quinone or similar compound as acceptor"/>
    <property type="evidence" value="ECO:0007669"/>
    <property type="project" value="UniProtKB-UniRule"/>
</dbReference>
<comment type="cofactor">
    <cofactor evidence="16 17">
        <name>FMN</name>
        <dbReference type="ChEBI" id="CHEBI:58210"/>
    </cofactor>
</comment>
<dbReference type="STRING" id="36874.HQ34_09430"/>
<dbReference type="Proteomes" id="UP000030125">
    <property type="component" value="Unassembled WGS sequence"/>
</dbReference>
<dbReference type="Pfam" id="PF04205">
    <property type="entry name" value="FMN_bind"/>
    <property type="match status" value="1"/>
</dbReference>
<keyword evidence="15 16" id="KW-0739">Sodium transport</keyword>
<evidence type="ECO:0000313" key="22">
    <source>
        <dbReference type="Proteomes" id="UP000189956"/>
    </source>
</evidence>
<evidence type="ECO:0000256" key="12">
    <source>
        <dbReference type="ARBA" id="ARBA00023065"/>
    </source>
</evidence>
<dbReference type="SMART" id="SM00900">
    <property type="entry name" value="FMN_bind"/>
    <property type="match status" value="1"/>
</dbReference>
<dbReference type="EMBL" id="JQJD01000003">
    <property type="protein sequence ID" value="KGN83025.1"/>
    <property type="molecule type" value="Genomic_DNA"/>
</dbReference>
<dbReference type="GO" id="GO:0005886">
    <property type="term" value="C:plasma membrane"/>
    <property type="evidence" value="ECO:0007669"/>
    <property type="project" value="UniProtKB-SubCell"/>
</dbReference>
<keyword evidence="10 16" id="KW-0520">NAD</keyword>
<keyword evidence="3" id="KW-0997">Cell inner membrane</keyword>
<comment type="function">
    <text evidence="16">NQR complex catalyzes the reduction of ubiquinone-1 to ubiquinol by two successive reactions, coupled with the transport of Na(+) ions from the cytoplasm to the periplasm. NqrA to NqrE are probably involved in the second step, the conversion of ubisemiquinone to ubiquinol.</text>
</comment>
<evidence type="ECO:0000256" key="11">
    <source>
        <dbReference type="ARBA" id="ARBA00023053"/>
    </source>
</evidence>
<evidence type="ECO:0000256" key="10">
    <source>
        <dbReference type="ARBA" id="ARBA00023027"/>
    </source>
</evidence>
<sequence>MNKNSNLYTITYAAVMVILVAIGLAFTSQVLREDQRKNENVDKMQQILRALRVDDSKATAIATYNEVITDAFLVDESGNVVEGSNGIDEKSPAFTMDLKSIGKDGKMPVFVANVQGVTKYVLGLYGQGLWGPVWGYVSLDEDKTTVHGVDFSHASETPGLGAKITEEAFRGQFPEKKIFNDQGTYTSVAVIKPGSHVPAGQDYVDGISGSTLTSKGVHNMLFDSIKKYEQFLTK</sequence>
<comment type="catalytic activity">
    <reaction evidence="16 17">
        <text>a ubiquinone + n Na(+)(in) + NADH + H(+) = a ubiquinol + n Na(+)(out) + NAD(+)</text>
        <dbReference type="Rhea" id="RHEA:47748"/>
        <dbReference type="Rhea" id="RHEA-COMP:9565"/>
        <dbReference type="Rhea" id="RHEA-COMP:9566"/>
        <dbReference type="ChEBI" id="CHEBI:15378"/>
        <dbReference type="ChEBI" id="CHEBI:16389"/>
        <dbReference type="ChEBI" id="CHEBI:17976"/>
        <dbReference type="ChEBI" id="CHEBI:29101"/>
        <dbReference type="ChEBI" id="CHEBI:57540"/>
        <dbReference type="ChEBI" id="CHEBI:57945"/>
        <dbReference type="EC" id="7.2.1.1"/>
    </reaction>
</comment>
<name>A0A099WSA1_PORCN</name>
<evidence type="ECO:0000256" key="6">
    <source>
        <dbReference type="ARBA" id="ARBA00022643"/>
    </source>
</evidence>
<evidence type="ECO:0000256" key="8">
    <source>
        <dbReference type="ARBA" id="ARBA00022967"/>
    </source>
</evidence>
<dbReference type="NCBIfam" id="TIGR01938">
    <property type="entry name" value="nqrC"/>
    <property type="match status" value="1"/>
</dbReference>
<dbReference type="InterPro" id="IPR007329">
    <property type="entry name" value="FMN-bd"/>
</dbReference>
<dbReference type="HAMAP" id="MF_00427">
    <property type="entry name" value="NqrC"/>
    <property type="match status" value="1"/>
</dbReference>
<feature type="modified residue" description="FMN phosphoryl threonine" evidence="16">
    <location>
        <position position="211"/>
    </location>
</feature>
<dbReference type="PIRSF" id="PIRSF009437">
    <property type="entry name" value="NQR-1_subunit_C"/>
    <property type="match status" value="1"/>
</dbReference>
<dbReference type="AlphaFoldDB" id="A0A099WSA1"/>
<keyword evidence="13 16" id="KW-0830">Ubiquinone</keyword>
<comment type="subcellular location">
    <subcellularLocation>
        <location evidence="16">Cell membrane</location>
        <topology evidence="16">Single-pass membrane protein</topology>
    </subcellularLocation>
</comment>
<dbReference type="EMBL" id="FUWL01000020">
    <property type="protein sequence ID" value="SJZ76719.1"/>
    <property type="molecule type" value="Genomic_DNA"/>
</dbReference>
<dbReference type="eggNOG" id="COG2869">
    <property type="taxonomic scope" value="Bacteria"/>
</dbReference>
<proteinExistence type="inferred from homology"/>
<keyword evidence="12 16" id="KW-0406">Ion transport</keyword>
<evidence type="ECO:0000259" key="18">
    <source>
        <dbReference type="SMART" id="SM00900"/>
    </source>
</evidence>
<dbReference type="Proteomes" id="UP000189956">
    <property type="component" value="Unassembled WGS sequence"/>
</dbReference>
<organism evidence="19 21">
    <name type="scientific">Porphyromonas cangingivalis</name>
    <dbReference type="NCBI Taxonomy" id="36874"/>
    <lineage>
        <taxon>Bacteria</taxon>
        <taxon>Pseudomonadati</taxon>
        <taxon>Bacteroidota</taxon>
        <taxon>Bacteroidia</taxon>
        <taxon>Bacteroidales</taxon>
        <taxon>Porphyromonadaceae</taxon>
        <taxon>Porphyromonas</taxon>
    </lineage>
</organism>
<keyword evidence="21" id="KW-1185">Reference proteome</keyword>
<evidence type="ECO:0000256" key="17">
    <source>
        <dbReference type="PIRNR" id="PIRNR009437"/>
    </source>
</evidence>
<evidence type="ECO:0000313" key="21">
    <source>
        <dbReference type="Proteomes" id="UP000030125"/>
    </source>
</evidence>
<dbReference type="PANTHER" id="PTHR37838:SF1">
    <property type="entry name" value="NA(+)-TRANSLOCATING NADH-QUINONE REDUCTASE SUBUNIT C"/>
    <property type="match status" value="1"/>
</dbReference>
<comment type="caution">
    <text evidence="16">Lacks conserved residue(s) required for the propagation of feature annotation.</text>
</comment>
<keyword evidence="11 16" id="KW-0915">Sodium</keyword>
<dbReference type="OrthoDB" id="9813828at2"/>
<comment type="similarity">
    <text evidence="16 17">Belongs to the NqrC family.</text>
</comment>
<reference evidence="19 21" key="1">
    <citation type="submission" date="2014-08" db="EMBL/GenBank/DDBJ databases">
        <title>Porphyromonas cangingivalis strain:COT-109_OH1386 Genome sequencing.</title>
        <authorList>
            <person name="Wallis C."/>
            <person name="Deusch O."/>
            <person name="O'Flynn C."/>
            <person name="Davis I."/>
            <person name="Jospin G."/>
            <person name="Darling A.E."/>
            <person name="Coil D.A."/>
            <person name="Alexiev A."/>
            <person name="Horsfall A."/>
            <person name="Kirkwood N."/>
            <person name="Harris S."/>
            <person name="Eisen J.A."/>
        </authorList>
    </citation>
    <scope>NUCLEOTIDE SEQUENCE [LARGE SCALE GENOMIC DNA]</scope>
    <source>
        <strain evidence="21">COT-109 OH1386</strain>
        <strain evidence="19">COT-109_OH1386</strain>
    </source>
</reference>
<evidence type="ECO:0000256" key="4">
    <source>
        <dbReference type="ARBA" id="ARBA00022553"/>
    </source>
</evidence>
<keyword evidence="5 16" id="KW-0285">Flavoprotein</keyword>
<evidence type="ECO:0000256" key="7">
    <source>
        <dbReference type="ARBA" id="ARBA00022692"/>
    </source>
</evidence>
<keyword evidence="1 16" id="KW-0813">Transport</keyword>
<dbReference type="GO" id="GO:0010181">
    <property type="term" value="F:FMN binding"/>
    <property type="evidence" value="ECO:0007669"/>
    <property type="project" value="UniProtKB-UniRule"/>
</dbReference>
<evidence type="ECO:0000256" key="9">
    <source>
        <dbReference type="ARBA" id="ARBA00022989"/>
    </source>
</evidence>
<protein>
    <recommendedName>
        <fullName evidence="16 17">Na(+)-translocating NADH-quinone reductase subunit C</fullName>
        <shortName evidence="16 17">Na(+)-NQR subunit C</shortName>
        <shortName evidence="16 17">Na(+)-translocating NQR subunit C</shortName>
        <ecNumber evidence="16 17">7.2.1.1</ecNumber>
    </recommendedName>
    <alternativeName>
        <fullName evidence="16 17">NQR complex subunit C</fullName>
    </alternativeName>
    <alternativeName>
        <fullName evidence="16 17">NQR-1 subunit C</fullName>
    </alternativeName>
</protein>
<dbReference type="InterPro" id="IPR010204">
    <property type="entry name" value="NqrC"/>
</dbReference>
<keyword evidence="14 16" id="KW-0472">Membrane</keyword>
<gene>
    <name evidence="16" type="primary">nqrC</name>
    <name evidence="19" type="ORF">HQ35_00985</name>
    <name evidence="20" type="ORF">SAMN02745205_01849</name>
</gene>
<evidence type="ECO:0000256" key="13">
    <source>
        <dbReference type="ARBA" id="ARBA00023075"/>
    </source>
</evidence>
<dbReference type="PANTHER" id="PTHR37838">
    <property type="entry name" value="NA(+)-TRANSLOCATING NADH-QUINONE REDUCTASE SUBUNIT C"/>
    <property type="match status" value="1"/>
</dbReference>
<keyword evidence="7 16" id="KW-0812">Transmembrane</keyword>
<feature type="transmembrane region" description="Helical" evidence="16">
    <location>
        <begin position="6"/>
        <end position="27"/>
    </location>
</feature>
<evidence type="ECO:0000256" key="14">
    <source>
        <dbReference type="ARBA" id="ARBA00023136"/>
    </source>
</evidence>